<accession>A0A2T7PM26</accession>
<dbReference type="InterPro" id="IPR045313">
    <property type="entry name" value="CBR1-like"/>
</dbReference>
<dbReference type="GO" id="GO:0004090">
    <property type="term" value="F:carbonyl reductase (NADPH) activity"/>
    <property type="evidence" value="ECO:0007669"/>
    <property type="project" value="UniProtKB-EC"/>
</dbReference>
<dbReference type="STRING" id="400727.A0A2T7PM26"/>
<protein>
    <recommendedName>
        <fullName evidence="4">carbonyl reductase (NADPH)</fullName>
        <ecNumber evidence="4">1.1.1.184</ecNumber>
    </recommendedName>
</protein>
<proteinExistence type="inferred from homology"/>
<evidence type="ECO:0000313" key="7">
    <source>
        <dbReference type="Proteomes" id="UP000245119"/>
    </source>
</evidence>
<name>A0A2T7PM26_POMCA</name>
<dbReference type="SUPFAM" id="SSF51735">
    <property type="entry name" value="NAD(P)-binding Rossmann-fold domains"/>
    <property type="match status" value="1"/>
</dbReference>
<comment type="similarity">
    <text evidence="1 5">Belongs to the short-chain dehydrogenases/reductases (SDR) family.</text>
</comment>
<evidence type="ECO:0000256" key="5">
    <source>
        <dbReference type="RuleBase" id="RU000363"/>
    </source>
</evidence>
<dbReference type="PANTHER" id="PTHR43963:SF4">
    <property type="entry name" value="CARBONYL REDUCTASE (NADPH)"/>
    <property type="match status" value="1"/>
</dbReference>
<gene>
    <name evidence="6" type="ORF">C0Q70_05751</name>
</gene>
<sequence length="287" mass="31309">MTVTGIKTSKTSKNMAPRVAVVTGSNKGIGFAIVRALCKEFNGDVYLTARDENRGQDAVKQLNNEGLSPKFHQLDIDDNSSIERLRDFLQDTYGGLDVLVNNAGIAFKVDSTAPFPEQAEVTIKTNFWSTLNVCDKLFPILKPHARVCNVSSMGSQMSIAKCSPELKAKFKDPKLTMDGLKKLMEEFVSLAKENKHEAAGWPNTAYGVSKIGVTVMSFIQQKELEGREDIIVNACCPGYVATDMSSFKGHKTIDQGAETPVMLALIPPGAASPRGKFLSEKTVQNWG</sequence>
<dbReference type="EMBL" id="PZQS01000003">
    <property type="protein sequence ID" value="PVD34476.1"/>
    <property type="molecule type" value="Genomic_DNA"/>
</dbReference>
<evidence type="ECO:0000256" key="1">
    <source>
        <dbReference type="ARBA" id="ARBA00006484"/>
    </source>
</evidence>
<dbReference type="PRINTS" id="PR00080">
    <property type="entry name" value="SDRFAMILY"/>
</dbReference>
<evidence type="ECO:0000256" key="3">
    <source>
        <dbReference type="ARBA" id="ARBA00023002"/>
    </source>
</evidence>
<evidence type="ECO:0000256" key="2">
    <source>
        <dbReference type="ARBA" id="ARBA00022857"/>
    </source>
</evidence>
<dbReference type="Gene3D" id="3.40.50.720">
    <property type="entry name" value="NAD(P)-binding Rossmann-like Domain"/>
    <property type="match status" value="1"/>
</dbReference>
<keyword evidence="3" id="KW-0560">Oxidoreductase</keyword>
<dbReference type="Proteomes" id="UP000245119">
    <property type="component" value="Linkage Group LG3"/>
</dbReference>
<dbReference type="EC" id="1.1.1.184" evidence="4"/>
<dbReference type="OrthoDB" id="7289984at2759"/>
<dbReference type="AlphaFoldDB" id="A0A2T7PM26"/>
<keyword evidence="2" id="KW-0521">NADP</keyword>
<organism evidence="6 7">
    <name type="scientific">Pomacea canaliculata</name>
    <name type="common">Golden apple snail</name>
    <dbReference type="NCBI Taxonomy" id="400727"/>
    <lineage>
        <taxon>Eukaryota</taxon>
        <taxon>Metazoa</taxon>
        <taxon>Spiralia</taxon>
        <taxon>Lophotrochozoa</taxon>
        <taxon>Mollusca</taxon>
        <taxon>Gastropoda</taxon>
        <taxon>Caenogastropoda</taxon>
        <taxon>Architaenioglossa</taxon>
        <taxon>Ampullarioidea</taxon>
        <taxon>Ampullariidae</taxon>
        <taxon>Pomacea</taxon>
    </lineage>
</organism>
<dbReference type="PANTHER" id="PTHR43963">
    <property type="entry name" value="CARBONYL REDUCTASE 1-RELATED"/>
    <property type="match status" value="1"/>
</dbReference>
<dbReference type="InterPro" id="IPR002347">
    <property type="entry name" value="SDR_fam"/>
</dbReference>
<dbReference type="PRINTS" id="PR00081">
    <property type="entry name" value="GDHRDH"/>
</dbReference>
<evidence type="ECO:0000256" key="4">
    <source>
        <dbReference type="ARBA" id="ARBA00026118"/>
    </source>
</evidence>
<comment type="caution">
    <text evidence="6">The sequence shown here is derived from an EMBL/GenBank/DDBJ whole genome shotgun (WGS) entry which is preliminary data.</text>
</comment>
<evidence type="ECO:0000313" key="6">
    <source>
        <dbReference type="EMBL" id="PVD34476.1"/>
    </source>
</evidence>
<dbReference type="Pfam" id="PF00106">
    <property type="entry name" value="adh_short"/>
    <property type="match status" value="1"/>
</dbReference>
<reference evidence="6 7" key="1">
    <citation type="submission" date="2018-04" db="EMBL/GenBank/DDBJ databases">
        <title>The genome of golden apple snail Pomacea canaliculata provides insight into stress tolerance and invasive adaptation.</title>
        <authorList>
            <person name="Liu C."/>
            <person name="Liu B."/>
            <person name="Ren Y."/>
            <person name="Zhang Y."/>
            <person name="Wang H."/>
            <person name="Li S."/>
            <person name="Jiang F."/>
            <person name="Yin L."/>
            <person name="Zhang G."/>
            <person name="Qian W."/>
            <person name="Fan W."/>
        </authorList>
    </citation>
    <scope>NUCLEOTIDE SEQUENCE [LARGE SCALE GENOMIC DNA]</scope>
    <source>
        <strain evidence="6">SZHN2017</strain>
        <tissue evidence="6">Muscle</tissue>
    </source>
</reference>
<keyword evidence="7" id="KW-1185">Reference proteome</keyword>
<dbReference type="InterPro" id="IPR036291">
    <property type="entry name" value="NAD(P)-bd_dom_sf"/>
</dbReference>
<dbReference type="CDD" id="cd05324">
    <property type="entry name" value="carb_red_PTCR-like_SDR_c"/>
    <property type="match status" value="1"/>
</dbReference>